<evidence type="ECO:0000256" key="1">
    <source>
        <dbReference type="SAM" id="MobiDB-lite"/>
    </source>
</evidence>
<dbReference type="EMBL" id="CAUYUJ010006147">
    <property type="protein sequence ID" value="CAK0816273.1"/>
    <property type="molecule type" value="Genomic_DNA"/>
</dbReference>
<accession>A0ABN9RHX9</accession>
<evidence type="ECO:0000313" key="3">
    <source>
        <dbReference type="Proteomes" id="UP001189429"/>
    </source>
</evidence>
<feature type="non-terminal residue" evidence="2">
    <location>
        <position position="1"/>
    </location>
</feature>
<feature type="compositionally biased region" description="Basic residues" evidence="1">
    <location>
        <begin position="45"/>
        <end position="58"/>
    </location>
</feature>
<proteinExistence type="predicted"/>
<feature type="region of interest" description="Disordered" evidence="1">
    <location>
        <begin position="1"/>
        <end position="142"/>
    </location>
</feature>
<organism evidence="2 3">
    <name type="scientific">Prorocentrum cordatum</name>
    <dbReference type="NCBI Taxonomy" id="2364126"/>
    <lineage>
        <taxon>Eukaryota</taxon>
        <taxon>Sar</taxon>
        <taxon>Alveolata</taxon>
        <taxon>Dinophyceae</taxon>
        <taxon>Prorocentrales</taxon>
        <taxon>Prorocentraceae</taxon>
        <taxon>Prorocentrum</taxon>
    </lineage>
</organism>
<evidence type="ECO:0000313" key="2">
    <source>
        <dbReference type="EMBL" id="CAK0816273.1"/>
    </source>
</evidence>
<dbReference type="Proteomes" id="UP001189429">
    <property type="component" value="Unassembled WGS sequence"/>
</dbReference>
<feature type="compositionally biased region" description="Basic and acidic residues" evidence="1">
    <location>
        <begin position="131"/>
        <end position="142"/>
    </location>
</feature>
<sequence>RRRRRRRKSRTNGTPALARPPALRARGAPMSSSPRAALSGPGARCRTRPSPRPFHGRPRCLPSSLIGTQHTLKPIGRRNGEGQGDERAISMGANCGSGTPVANLRTMAPTRGTEQARSHAEALLQQASPRAEPRLVQENRTA</sequence>
<comment type="caution">
    <text evidence="2">The sequence shown here is derived from an EMBL/GenBank/DDBJ whole genome shotgun (WGS) entry which is preliminary data.</text>
</comment>
<protein>
    <submittedName>
        <fullName evidence="2">Uncharacterized protein</fullName>
    </submittedName>
</protein>
<reference evidence="2" key="1">
    <citation type="submission" date="2023-10" db="EMBL/GenBank/DDBJ databases">
        <authorList>
            <person name="Chen Y."/>
            <person name="Shah S."/>
            <person name="Dougan E. K."/>
            <person name="Thang M."/>
            <person name="Chan C."/>
        </authorList>
    </citation>
    <scope>NUCLEOTIDE SEQUENCE [LARGE SCALE GENOMIC DNA]</scope>
</reference>
<name>A0ABN9RHX9_9DINO</name>
<keyword evidence="3" id="KW-1185">Reference proteome</keyword>
<feature type="compositionally biased region" description="Basic residues" evidence="1">
    <location>
        <begin position="1"/>
        <end position="10"/>
    </location>
</feature>
<feature type="compositionally biased region" description="Low complexity" evidence="1">
    <location>
        <begin position="15"/>
        <end position="29"/>
    </location>
</feature>
<gene>
    <name evidence="2" type="ORF">PCOR1329_LOCUS19294</name>
</gene>
<feature type="compositionally biased region" description="Basic and acidic residues" evidence="1">
    <location>
        <begin position="78"/>
        <end position="88"/>
    </location>
</feature>